<gene>
    <name evidence="7" type="ORF">GCM10011501_21830</name>
</gene>
<reference evidence="8" key="1">
    <citation type="journal article" date="2019" name="Int. J. Syst. Evol. Microbiol.">
        <title>The Global Catalogue of Microorganisms (GCM) 10K type strain sequencing project: providing services to taxonomists for standard genome sequencing and annotation.</title>
        <authorList>
            <consortium name="The Broad Institute Genomics Platform"/>
            <consortium name="The Broad Institute Genome Sequencing Center for Infectious Disease"/>
            <person name="Wu L."/>
            <person name="Ma J."/>
        </authorList>
    </citation>
    <scope>NUCLEOTIDE SEQUENCE [LARGE SCALE GENOMIC DNA]</scope>
    <source>
        <strain evidence="8">CGMCC 1.15922</strain>
    </source>
</reference>
<dbReference type="SUPFAM" id="SSF46785">
    <property type="entry name" value="Winged helix' DNA-binding domain"/>
    <property type="match status" value="1"/>
</dbReference>
<evidence type="ECO:0000256" key="2">
    <source>
        <dbReference type="ARBA" id="ARBA00023015"/>
    </source>
</evidence>
<dbReference type="InterPro" id="IPR005119">
    <property type="entry name" value="LysR_subst-bd"/>
</dbReference>
<dbReference type="InterPro" id="IPR036390">
    <property type="entry name" value="WH_DNA-bd_sf"/>
</dbReference>
<dbReference type="Pfam" id="PF00126">
    <property type="entry name" value="HTH_1"/>
    <property type="match status" value="1"/>
</dbReference>
<dbReference type="Gene3D" id="1.10.10.10">
    <property type="entry name" value="Winged helix-like DNA-binding domain superfamily/Winged helix DNA-binding domain"/>
    <property type="match status" value="1"/>
</dbReference>
<keyword evidence="5" id="KW-0804">Transcription</keyword>
<feature type="domain" description="HTH lysR-type" evidence="6">
    <location>
        <begin position="2"/>
        <end position="59"/>
    </location>
</feature>
<dbReference type="Proteomes" id="UP000626370">
    <property type="component" value="Unassembled WGS sequence"/>
</dbReference>
<dbReference type="PANTHER" id="PTHR30346:SF26">
    <property type="entry name" value="HYDROGEN PEROXIDE-INDUCIBLE GENES ACTIVATOR"/>
    <property type="match status" value="1"/>
</dbReference>
<name>A0ABQ3IR87_9GAMM</name>
<keyword evidence="4" id="KW-0010">Activator</keyword>
<dbReference type="Pfam" id="PF03466">
    <property type="entry name" value="LysR_substrate"/>
    <property type="match status" value="1"/>
</dbReference>
<evidence type="ECO:0000313" key="8">
    <source>
        <dbReference type="Proteomes" id="UP000626370"/>
    </source>
</evidence>
<sequence length="279" mass="31034">MMDLRALKYFVAVVEQQSFSGAAKACFIAQPSISAAIIQLEQELKQTLFIRHTRGVKVTEHGKRLYPLASQLLGQADAIKQSFIQKQDKITFLLGVTRGLGVKRMSALLKDFTSSQPTMELTLVPHQDDADARIVLKEELRPDEKHLSLWQEDYVLALPSNHPLSLLDKISISDLHQVAAIHRSPCLAWQALNETLALSGIELDIRAKIQTIDYALGLVKAGLGCALVPVHPEVLEHNDIVFKAIDGLKLTREIVLAYEQESPIVNSLTIIAQQHQLIE</sequence>
<dbReference type="PANTHER" id="PTHR30346">
    <property type="entry name" value="TRANSCRIPTIONAL DUAL REGULATOR HCAR-RELATED"/>
    <property type="match status" value="1"/>
</dbReference>
<proteinExistence type="inferred from homology"/>
<dbReference type="InterPro" id="IPR036388">
    <property type="entry name" value="WH-like_DNA-bd_sf"/>
</dbReference>
<dbReference type="CDD" id="cd05466">
    <property type="entry name" value="PBP2_LTTR_substrate"/>
    <property type="match status" value="1"/>
</dbReference>
<evidence type="ECO:0000256" key="4">
    <source>
        <dbReference type="ARBA" id="ARBA00023159"/>
    </source>
</evidence>
<keyword evidence="8" id="KW-1185">Reference proteome</keyword>
<comment type="caution">
    <text evidence="7">The sequence shown here is derived from an EMBL/GenBank/DDBJ whole genome shotgun (WGS) entry which is preliminary data.</text>
</comment>
<evidence type="ECO:0000256" key="5">
    <source>
        <dbReference type="ARBA" id="ARBA00023163"/>
    </source>
</evidence>
<dbReference type="PROSITE" id="PS50931">
    <property type="entry name" value="HTH_LYSR"/>
    <property type="match status" value="1"/>
</dbReference>
<dbReference type="EMBL" id="BNAH01000008">
    <property type="protein sequence ID" value="GHE91968.1"/>
    <property type="molecule type" value="Genomic_DNA"/>
</dbReference>
<protein>
    <submittedName>
        <fullName evidence="7">Transcriptional regulator</fullName>
    </submittedName>
</protein>
<comment type="similarity">
    <text evidence="1">Belongs to the LysR transcriptional regulatory family.</text>
</comment>
<evidence type="ECO:0000256" key="1">
    <source>
        <dbReference type="ARBA" id="ARBA00009437"/>
    </source>
</evidence>
<dbReference type="SUPFAM" id="SSF53850">
    <property type="entry name" value="Periplasmic binding protein-like II"/>
    <property type="match status" value="1"/>
</dbReference>
<keyword evidence="2" id="KW-0805">Transcription regulation</keyword>
<dbReference type="InterPro" id="IPR000847">
    <property type="entry name" value="LysR_HTH_N"/>
</dbReference>
<dbReference type="PRINTS" id="PR00039">
    <property type="entry name" value="HTHLYSR"/>
</dbReference>
<organism evidence="7 8">
    <name type="scientific">Thalassotalea profundi</name>
    <dbReference type="NCBI Taxonomy" id="2036687"/>
    <lineage>
        <taxon>Bacteria</taxon>
        <taxon>Pseudomonadati</taxon>
        <taxon>Pseudomonadota</taxon>
        <taxon>Gammaproteobacteria</taxon>
        <taxon>Alteromonadales</taxon>
        <taxon>Colwelliaceae</taxon>
        <taxon>Thalassotalea</taxon>
    </lineage>
</organism>
<evidence type="ECO:0000259" key="6">
    <source>
        <dbReference type="PROSITE" id="PS50931"/>
    </source>
</evidence>
<keyword evidence="3" id="KW-0238">DNA-binding</keyword>
<dbReference type="Gene3D" id="3.40.190.290">
    <property type="match status" value="1"/>
</dbReference>
<dbReference type="RefSeq" id="WP_229817232.1">
    <property type="nucleotide sequence ID" value="NZ_BNAH01000008.1"/>
</dbReference>
<accession>A0ABQ3IR87</accession>
<evidence type="ECO:0000313" key="7">
    <source>
        <dbReference type="EMBL" id="GHE91968.1"/>
    </source>
</evidence>
<evidence type="ECO:0000256" key="3">
    <source>
        <dbReference type="ARBA" id="ARBA00023125"/>
    </source>
</evidence>